<evidence type="ECO:0000313" key="2">
    <source>
        <dbReference type="Proteomes" id="UP000008898"/>
    </source>
</evidence>
<gene>
    <name evidence="1" type="ordered locus">zobellia_1618</name>
</gene>
<dbReference type="Proteomes" id="UP000008898">
    <property type="component" value="Chromosome"/>
</dbReference>
<accession>G0LAY8</accession>
<keyword evidence="2" id="KW-1185">Reference proteome</keyword>
<sequence length="81" mass="9487">MVLAGSWSLLTENCTELKWFTPVMINIYDHPSKKDEFNIQFCQLDINLNLKKRRRYAFKGRMKPKSLNRISVSGSLWPQGP</sequence>
<organism evidence="1 2">
    <name type="scientific">Zobellia galactanivorans (strain DSM 12802 / CCUG 47099 / CIP 106680 / NCIMB 13871 / Dsij)</name>
    <dbReference type="NCBI Taxonomy" id="63186"/>
    <lineage>
        <taxon>Bacteria</taxon>
        <taxon>Pseudomonadati</taxon>
        <taxon>Bacteroidota</taxon>
        <taxon>Flavobacteriia</taxon>
        <taxon>Flavobacteriales</taxon>
        <taxon>Flavobacteriaceae</taxon>
        <taxon>Zobellia</taxon>
    </lineage>
</organism>
<proteinExistence type="predicted"/>
<dbReference type="EMBL" id="FP476056">
    <property type="protein sequence ID" value="CAZ95673.1"/>
    <property type="molecule type" value="Genomic_DNA"/>
</dbReference>
<name>G0LAY8_ZOBGA</name>
<reference evidence="2" key="1">
    <citation type="submission" date="2009-07" db="EMBL/GenBank/DDBJ databases">
        <title>Complete genome sequence of Zobellia galactanivorans Dsij.</title>
        <authorList>
            <consortium name="Genoscope - CEA"/>
        </authorList>
    </citation>
    <scope>NUCLEOTIDE SEQUENCE [LARGE SCALE GENOMIC DNA]</scope>
    <source>
        <strain evidence="2">DSM 12802 / CCUG 47099 / CIP 106680 / NCIMB 13871 / Dsij</strain>
    </source>
</reference>
<dbReference type="AlphaFoldDB" id="G0LAY8"/>
<protein>
    <submittedName>
        <fullName evidence="1">Uncharacterized protein</fullName>
    </submittedName>
</protein>
<dbReference type="KEGG" id="zga:ZOBELLIA_1618"/>
<dbReference type="HOGENOM" id="CLU_2573166_0_0_10"/>
<reference evidence="1 2" key="2">
    <citation type="journal article" date="2012" name="Environ. Microbiol.">
        <title>Characterization of the first alginolytic operons in a marine bacterium: from their emergence in marine Flavobacteriia to their independent transfers to marine Proteobacteria and human gut Bacteroides.</title>
        <authorList>
            <person name="Thomas F."/>
            <person name="Barbeyron T."/>
            <person name="Tonon T."/>
            <person name="Genicot S."/>
            <person name="Czjzek M."/>
            <person name="Michel G."/>
        </authorList>
    </citation>
    <scope>NUCLEOTIDE SEQUENCE [LARGE SCALE GENOMIC DNA]</scope>
    <source>
        <strain evidence="2">DSM 12802 / CCUG 47099 / CIP 106680 / NCIMB 13871 / Dsij</strain>
    </source>
</reference>
<evidence type="ECO:0000313" key="1">
    <source>
        <dbReference type="EMBL" id="CAZ95673.1"/>
    </source>
</evidence>